<dbReference type="Pfam" id="PF09209">
    <property type="entry name" value="CecR_C"/>
    <property type="match status" value="1"/>
</dbReference>
<dbReference type="InterPro" id="IPR050109">
    <property type="entry name" value="HTH-type_TetR-like_transc_reg"/>
</dbReference>
<dbReference type="GO" id="GO:0000976">
    <property type="term" value="F:transcription cis-regulatory region binding"/>
    <property type="evidence" value="ECO:0007669"/>
    <property type="project" value="TreeGrafter"/>
</dbReference>
<dbReference type="Gene3D" id="1.10.10.60">
    <property type="entry name" value="Homeodomain-like"/>
    <property type="match status" value="1"/>
</dbReference>
<keyword evidence="3" id="KW-0804">Transcription</keyword>
<evidence type="ECO:0000256" key="3">
    <source>
        <dbReference type="ARBA" id="ARBA00023163"/>
    </source>
</evidence>
<dbReference type="InterPro" id="IPR001647">
    <property type="entry name" value="HTH_TetR"/>
</dbReference>
<keyword evidence="7" id="KW-1185">Reference proteome</keyword>
<evidence type="ECO:0000313" key="6">
    <source>
        <dbReference type="EMBL" id="TGX55653.1"/>
    </source>
</evidence>
<evidence type="ECO:0000313" key="7">
    <source>
        <dbReference type="Proteomes" id="UP000306147"/>
    </source>
</evidence>
<dbReference type="PANTHER" id="PTHR30055">
    <property type="entry name" value="HTH-TYPE TRANSCRIPTIONAL REGULATOR RUTR"/>
    <property type="match status" value="1"/>
</dbReference>
<evidence type="ECO:0000256" key="2">
    <source>
        <dbReference type="ARBA" id="ARBA00023125"/>
    </source>
</evidence>
<dbReference type="Gene3D" id="1.10.357.10">
    <property type="entry name" value="Tetracycline Repressor, domain 2"/>
    <property type="match status" value="1"/>
</dbReference>
<dbReference type="PROSITE" id="PS50977">
    <property type="entry name" value="HTH_TETR_2"/>
    <property type="match status" value="1"/>
</dbReference>
<comment type="caution">
    <text evidence="6">The sequence shown here is derived from an EMBL/GenBank/DDBJ whole genome shotgun (WGS) entry which is preliminary data.</text>
</comment>
<keyword evidence="2 4" id="KW-0238">DNA-binding</keyword>
<dbReference type="Pfam" id="PF00440">
    <property type="entry name" value="TetR_N"/>
    <property type="match status" value="1"/>
</dbReference>
<accession>A0A4S1XIL7</accession>
<feature type="domain" description="HTH tetR-type" evidence="5">
    <location>
        <begin position="11"/>
        <end position="71"/>
    </location>
</feature>
<dbReference type="InterPro" id="IPR009057">
    <property type="entry name" value="Homeodomain-like_sf"/>
</dbReference>
<evidence type="ECO:0000256" key="1">
    <source>
        <dbReference type="ARBA" id="ARBA00023015"/>
    </source>
</evidence>
<organism evidence="6 7">
    <name type="scientific">Sphingomonas gei</name>
    <dbReference type="NCBI Taxonomy" id="1395960"/>
    <lineage>
        <taxon>Bacteria</taxon>
        <taxon>Pseudomonadati</taxon>
        <taxon>Pseudomonadota</taxon>
        <taxon>Alphaproteobacteria</taxon>
        <taxon>Sphingomonadales</taxon>
        <taxon>Sphingomonadaceae</taxon>
        <taxon>Sphingomonas</taxon>
    </lineage>
</organism>
<feature type="DNA-binding region" description="H-T-H motif" evidence="4">
    <location>
        <begin position="34"/>
        <end position="53"/>
    </location>
</feature>
<dbReference type="OrthoDB" id="2356263at2"/>
<proteinExistence type="predicted"/>
<dbReference type="SUPFAM" id="SSF48498">
    <property type="entry name" value="Tetracyclin repressor-like, C-terminal domain"/>
    <property type="match status" value="1"/>
</dbReference>
<dbReference type="SUPFAM" id="SSF46689">
    <property type="entry name" value="Homeodomain-like"/>
    <property type="match status" value="1"/>
</dbReference>
<reference evidence="6 7" key="1">
    <citation type="submission" date="2019-04" db="EMBL/GenBank/DDBJ databases">
        <title>Sphingomonas psychrotolerans sp. nov., isolated from soil in the Tianshan Mountains, Xinjiang, China.</title>
        <authorList>
            <person name="Luo Y."/>
            <person name="Sheng H."/>
        </authorList>
    </citation>
    <scope>NUCLEOTIDE SEQUENCE [LARGE SCALE GENOMIC DNA]</scope>
    <source>
        <strain evidence="6 7">ZFGT-11</strain>
    </source>
</reference>
<sequence>MRCSFERTKADMIPATLLDTAIDQFGRLGFEGASTRGIARASGTAMSSITYHFGGKQGLYLAAAEHIAGSIRKLQGEPVARAVAMGQESSAAAAEALATILDSLAQMMLRPETEAWSRFIIREQQFPTEAFDILFAKAMQPILDAFVELIGRVRPDLAGRDTVAMALLLFGQAMVLRAGRAAVCRALHVDQIDDETAALLRARLRANVLCILSEKPQ</sequence>
<dbReference type="PANTHER" id="PTHR30055:SF234">
    <property type="entry name" value="HTH-TYPE TRANSCRIPTIONAL REGULATOR BETI"/>
    <property type="match status" value="1"/>
</dbReference>
<dbReference type="AlphaFoldDB" id="A0A4S1XIL7"/>
<evidence type="ECO:0000259" key="5">
    <source>
        <dbReference type="PROSITE" id="PS50977"/>
    </source>
</evidence>
<keyword evidence="1" id="KW-0805">Transcription regulation</keyword>
<evidence type="ECO:0000256" key="4">
    <source>
        <dbReference type="PROSITE-ProRule" id="PRU00335"/>
    </source>
</evidence>
<dbReference type="Proteomes" id="UP000306147">
    <property type="component" value="Unassembled WGS sequence"/>
</dbReference>
<gene>
    <name evidence="6" type="ORF">E5A73_00495</name>
</gene>
<protein>
    <submittedName>
        <fullName evidence="6">DUF1956 domain-containing protein</fullName>
    </submittedName>
</protein>
<name>A0A4S1XIL7_9SPHN</name>
<dbReference type="InterPro" id="IPR036271">
    <property type="entry name" value="Tet_transcr_reg_TetR-rel_C_sf"/>
</dbReference>
<dbReference type="InterPro" id="IPR015292">
    <property type="entry name" value="Tscrpt_reg_YbiH_C"/>
</dbReference>
<dbReference type="GO" id="GO:0003700">
    <property type="term" value="F:DNA-binding transcription factor activity"/>
    <property type="evidence" value="ECO:0007669"/>
    <property type="project" value="TreeGrafter"/>
</dbReference>
<dbReference type="EMBL" id="SRXT01000001">
    <property type="protein sequence ID" value="TGX55653.1"/>
    <property type="molecule type" value="Genomic_DNA"/>
</dbReference>